<dbReference type="InterPro" id="IPR014338">
    <property type="entry name" value="CHP02996_rpt-companion-dom"/>
</dbReference>
<reference evidence="2" key="1">
    <citation type="submission" date="2020-05" db="EMBL/GenBank/DDBJ databases">
        <title>Frigoriglobus tundricola gen. nov., sp. nov., a psychrotolerant cellulolytic planctomycete of the family Gemmataceae with two divergent copies of 16S rRNA gene.</title>
        <authorList>
            <person name="Kulichevskaya I.S."/>
            <person name="Ivanova A.A."/>
            <person name="Naumoff D.G."/>
            <person name="Beletsky A.V."/>
            <person name="Rijpstra W.I.C."/>
            <person name="Sinninghe Damste J.S."/>
            <person name="Mardanov A.V."/>
            <person name="Ravin N.V."/>
            <person name="Dedysh S.N."/>
        </authorList>
    </citation>
    <scope>NUCLEOTIDE SEQUENCE [LARGE SCALE GENOMIC DNA]</scope>
    <source>
        <strain evidence="2">PL17</strain>
    </source>
</reference>
<dbReference type="KEGG" id="ftj:FTUN_8043"/>
<organism evidence="1 2">
    <name type="scientific">Frigoriglobus tundricola</name>
    <dbReference type="NCBI Taxonomy" id="2774151"/>
    <lineage>
        <taxon>Bacteria</taxon>
        <taxon>Pseudomonadati</taxon>
        <taxon>Planctomycetota</taxon>
        <taxon>Planctomycetia</taxon>
        <taxon>Gemmatales</taxon>
        <taxon>Gemmataceae</taxon>
        <taxon>Frigoriglobus</taxon>
    </lineage>
</organism>
<proteinExistence type="predicted"/>
<sequence length="280" mass="31034">MTDDERAFIRAAAADPDDDTIRLVYADWLDEQGAEVYASHAAFARLQVRRSRTDPLDPGRADLVAQEAACLRKHTRAWNGRVHRYLARSGLTDRVDARRGSIRGWNYHRGMIASVTVTNEALTTRADLVFALGPITHLRLATWPVTGWSREAVETLGTFLPRIKVVALAGMRTNLPLPNLTSLRPLATVPLFDLRAVGIGVRPAELFALARAGTVSPVVLYRGPVMVTRTRWLRQPVQIPDLSRIEVHVIDPHGKWDALRLGFADLTGEVLTPVPYQAAS</sequence>
<name>A0A6M5Z588_9BACT</name>
<dbReference type="RefSeq" id="WP_171475164.1">
    <property type="nucleotide sequence ID" value="NZ_CP053452.2"/>
</dbReference>
<evidence type="ECO:0000313" key="1">
    <source>
        <dbReference type="EMBL" id="QJX00413.1"/>
    </source>
</evidence>
<dbReference type="NCBIfam" id="TIGR02996">
    <property type="entry name" value="rpt_mate_G_obs"/>
    <property type="match status" value="1"/>
</dbReference>
<gene>
    <name evidence="1" type="ORF">FTUN_8043</name>
</gene>
<evidence type="ECO:0000313" key="2">
    <source>
        <dbReference type="Proteomes" id="UP000503447"/>
    </source>
</evidence>
<dbReference type="EMBL" id="CP053452">
    <property type="protein sequence ID" value="QJX00413.1"/>
    <property type="molecule type" value="Genomic_DNA"/>
</dbReference>
<dbReference type="AlphaFoldDB" id="A0A6M5Z588"/>
<keyword evidence="2" id="KW-1185">Reference proteome</keyword>
<protein>
    <recommendedName>
        <fullName evidence="3">TIGR02996 domain-containing protein</fullName>
    </recommendedName>
</protein>
<dbReference type="Proteomes" id="UP000503447">
    <property type="component" value="Chromosome"/>
</dbReference>
<evidence type="ECO:0008006" key="3">
    <source>
        <dbReference type="Google" id="ProtNLM"/>
    </source>
</evidence>
<accession>A0A6M5Z588</accession>